<feature type="compositionally biased region" description="Polar residues" evidence="1">
    <location>
        <begin position="172"/>
        <end position="188"/>
    </location>
</feature>
<evidence type="ECO:0000256" key="1">
    <source>
        <dbReference type="SAM" id="MobiDB-lite"/>
    </source>
</evidence>
<dbReference type="InterPro" id="IPR000008">
    <property type="entry name" value="C2_dom"/>
</dbReference>
<dbReference type="GO" id="GO:0070382">
    <property type="term" value="C:exocytic vesicle"/>
    <property type="evidence" value="ECO:0007669"/>
    <property type="project" value="TreeGrafter"/>
</dbReference>
<dbReference type="PANTHER" id="PTHR10024:SF252">
    <property type="entry name" value="SYNAPTOTAGMIN-12"/>
    <property type="match status" value="1"/>
</dbReference>
<feature type="region of interest" description="Disordered" evidence="1">
    <location>
        <begin position="96"/>
        <end position="188"/>
    </location>
</feature>
<organism evidence="4 5">
    <name type="scientific">Chironomus riparius</name>
    <dbReference type="NCBI Taxonomy" id="315576"/>
    <lineage>
        <taxon>Eukaryota</taxon>
        <taxon>Metazoa</taxon>
        <taxon>Ecdysozoa</taxon>
        <taxon>Arthropoda</taxon>
        <taxon>Hexapoda</taxon>
        <taxon>Insecta</taxon>
        <taxon>Pterygota</taxon>
        <taxon>Neoptera</taxon>
        <taxon>Endopterygota</taxon>
        <taxon>Diptera</taxon>
        <taxon>Nematocera</taxon>
        <taxon>Chironomoidea</taxon>
        <taxon>Chironomidae</taxon>
        <taxon>Chironominae</taxon>
        <taxon>Chironomus</taxon>
    </lineage>
</organism>
<dbReference type="GO" id="GO:0048791">
    <property type="term" value="P:calcium ion-regulated exocytosis of neurotransmitter"/>
    <property type="evidence" value="ECO:0007669"/>
    <property type="project" value="TreeGrafter"/>
</dbReference>
<feature type="domain" description="C2" evidence="3">
    <location>
        <begin position="544"/>
        <end position="670"/>
    </location>
</feature>
<dbReference type="GO" id="GO:0030276">
    <property type="term" value="F:clathrin binding"/>
    <property type="evidence" value="ECO:0007669"/>
    <property type="project" value="TreeGrafter"/>
</dbReference>
<keyword evidence="2" id="KW-0472">Membrane</keyword>
<dbReference type="SMART" id="SM00239">
    <property type="entry name" value="C2"/>
    <property type="match status" value="2"/>
</dbReference>
<dbReference type="GO" id="GO:0001786">
    <property type="term" value="F:phosphatidylserine binding"/>
    <property type="evidence" value="ECO:0007669"/>
    <property type="project" value="TreeGrafter"/>
</dbReference>
<dbReference type="InterPro" id="IPR035892">
    <property type="entry name" value="C2_domain_sf"/>
</dbReference>
<dbReference type="Proteomes" id="UP001153620">
    <property type="component" value="Chromosome 2"/>
</dbReference>
<keyword evidence="2" id="KW-0812">Transmembrane</keyword>
<gene>
    <name evidence="4" type="ORF">CHIRRI_LOCUS5508</name>
</gene>
<sequence length="849" mass="94666">MSHSSNNQFEMILPILTILLIAIILFAVCRYWICGPRATSWLRSNGEEKIGLSKNKLYNANGYIVQSGSDILLGSTGSFKRFESVDRSTYEGELVSAMPTPPWATDESIPPQPLRPAPLPLATKLKSRNSSSSSSSSSMTINKHESFEQRGSTSSAPALKPIPRPVPRKQMSAPTTSSQIPLINPPTNEQGGGLNKFVKDMQSTTNPFLNGLINFESIKSNFFSTTIIQDTPSECKIENERATKSAIISKNPFKNSSSSSISSCDNNVFDFNPTTIKSILEETCDDGYEGDNDDCDDPLKQLEVRIQKLEASNKQRRRSDSQSPTRFSPKSMNKSSSLSSETPTHSPELNSNVNEKFVESLFSDDRGYHRKHMRNRSYSENEVITELGMLCEQGDFKEPQHSPSVTMTTIAISNVSTSTANLASSGVNNPFNSIASTTTTTTNSKRPLLKTPSETYLEQYSTMMKSNVVTSGPNVILNNNKSVQLCKHPSLNKILQSSSSSLFDGNDTQQNLTSTSLKRTISSESISSDSSVIMSTLERPVPPITGNLCIALQYDKHSITEEGCELLVSIVEARDLVIPQDADPDSIDTFVRVYLVPDEAEAMQTKIFRNSSNPSYQESFLFFITKQNIKRSLWFHLYHTNAHCTTLIGETELKLTEFAKPRTTWVQLSDSRNNCASCGDLMFSLSYLPTAERLTVVVVKARNLRFTNDENENHTINGNDIQNVYVKVYLLKNDKKVSKKRTSTKRGERNPLFNEAMIFSVPPYLLNSVQVRLTVMNSLATTQLETPDANRKSYPIGHVIVGSRTDGKGLLHWHQMLTTLRKQVAFFHPLRRNVCKKNGHRSYGLFDKV</sequence>
<dbReference type="GO" id="GO:0048488">
    <property type="term" value="P:synaptic vesicle endocytosis"/>
    <property type="evidence" value="ECO:0007669"/>
    <property type="project" value="TreeGrafter"/>
</dbReference>
<proteinExistence type="predicted"/>
<dbReference type="EMBL" id="OU895878">
    <property type="protein sequence ID" value="CAG9802602.1"/>
    <property type="molecule type" value="Genomic_DNA"/>
</dbReference>
<dbReference type="Pfam" id="PF00168">
    <property type="entry name" value="C2"/>
    <property type="match status" value="2"/>
</dbReference>
<reference evidence="4" key="1">
    <citation type="submission" date="2022-01" db="EMBL/GenBank/DDBJ databases">
        <authorList>
            <person name="King R."/>
        </authorList>
    </citation>
    <scope>NUCLEOTIDE SEQUENCE</scope>
</reference>
<feature type="domain" description="C2" evidence="3">
    <location>
        <begin position="677"/>
        <end position="814"/>
    </location>
</feature>
<keyword evidence="5" id="KW-1185">Reference proteome</keyword>
<dbReference type="FunFam" id="2.60.40.150:FF:000294">
    <property type="entry name" value="Synaptotagmin 1-like Protein"/>
    <property type="match status" value="1"/>
</dbReference>
<dbReference type="GO" id="GO:0005544">
    <property type="term" value="F:calcium-dependent phospholipid binding"/>
    <property type="evidence" value="ECO:0007669"/>
    <property type="project" value="TreeGrafter"/>
</dbReference>
<dbReference type="GO" id="GO:0005509">
    <property type="term" value="F:calcium ion binding"/>
    <property type="evidence" value="ECO:0007669"/>
    <property type="project" value="TreeGrafter"/>
</dbReference>
<evidence type="ECO:0000313" key="5">
    <source>
        <dbReference type="Proteomes" id="UP001153620"/>
    </source>
</evidence>
<dbReference type="AlphaFoldDB" id="A0A9N9WR48"/>
<feature type="compositionally biased region" description="Low complexity" evidence="1">
    <location>
        <begin position="328"/>
        <end position="348"/>
    </location>
</feature>
<evidence type="ECO:0000313" key="4">
    <source>
        <dbReference type="EMBL" id="CAG9802602.1"/>
    </source>
</evidence>
<accession>A0A9N9WR48</accession>
<feature type="region of interest" description="Disordered" evidence="1">
    <location>
        <begin position="309"/>
        <end position="353"/>
    </location>
</feature>
<dbReference type="OrthoDB" id="67700at2759"/>
<dbReference type="Gene3D" id="2.60.40.150">
    <property type="entry name" value="C2 domain"/>
    <property type="match status" value="2"/>
</dbReference>
<dbReference type="GO" id="GO:0005886">
    <property type="term" value="C:plasma membrane"/>
    <property type="evidence" value="ECO:0007669"/>
    <property type="project" value="TreeGrafter"/>
</dbReference>
<feature type="compositionally biased region" description="Pro residues" evidence="1">
    <location>
        <begin position="110"/>
        <end position="119"/>
    </location>
</feature>
<dbReference type="GO" id="GO:0000149">
    <property type="term" value="F:SNARE binding"/>
    <property type="evidence" value="ECO:0007669"/>
    <property type="project" value="TreeGrafter"/>
</dbReference>
<protein>
    <recommendedName>
        <fullName evidence="3">C2 domain-containing protein</fullName>
    </recommendedName>
</protein>
<feature type="transmembrane region" description="Helical" evidence="2">
    <location>
        <begin position="12"/>
        <end position="33"/>
    </location>
</feature>
<evidence type="ECO:0000256" key="2">
    <source>
        <dbReference type="SAM" id="Phobius"/>
    </source>
</evidence>
<reference evidence="4" key="2">
    <citation type="submission" date="2022-10" db="EMBL/GenBank/DDBJ databases">
        <authorList>
            <consortium name="ENA_rothamsted_submissions"/>
            <consortium name="culmorum"/>
            <person name="King R."/>
        </authorList>
    </citation>
    <scope>NUCLEOTIDE SEQUENCE</scope>
</reference>
<evidence type="ECO:0000259" key="3">
    <source>
        <dbReference type="PROSITE" id="PS50004"/>
    </source>
</evidence>
<dbReference type="SUPFAM" id="SSF49562">
    <property type="entry name" value="C2 domain (Calcium/lipid-binding domain, CaLB)"/>
    <property type="match status" value="2"/>
</dbReference>
<dbReference type="PROSITE" id="PS50004">
    <property type="entry name" value="C2"/>
    <property type="match status" value="2"/>
</dbReference>
<name>A0A9N9WR48_9DIPT</name>
<dbReference type="PANTHER" id="PTHR10024">
    <property type="entry name" value="SYNAPTOTAGMIN"/>
    <property type="match status" value="1"/>
</dbReference>
<keyword evidence="2" id="KW-1133">Transmembrane helix</keyword>
<dbReference type="GO" id="GO:0098793">
    <property type="term" value="C:presynapse"/>
    <property type="evidence" value="ECO:0007669"/>
    <property type="project" value="GOC"/>
</dbReference>